<keyword evidence="4" id="KW-1185">Reference proteome</keyword>
<dbReference type="PANTHER" id="PTHR48050:SF13">
    <property type="entry name" value="STEROL 3-BETA-GLUCOSYLTRANSFERASE UGT80A2"/>
    <property type="match status" value="1"/>
</dbReference>
<dbReference type="GO" id="GO:0016758">
    <property type="term" value="F:hexosyltransferase activity"/>
    <property type="evidence" value="ECO:0007669"/>
    <property type="project" value="UniProtKB-ARBA"/>
</dbReference>
<reference evidence="3 4" key="1">
    <citation type="submission" date="2024-02" db="EMBL/GenBank/DDBJ databases">
        <title>De novo assembly and annotation of 12 fungi associated with fruit tree decline syndrome in Ontario, Canada.</title>
        <authorList>
            <person name="Sulman M."/>
            <person name="Ellouze W."/>
            <person name="Ilyukhin E."/>
        </authorList>
    </citation>
    <scope>NUCLEOTIDE SEQUENCE [LARGE SCALE GENOMIC DNA]</scope>
    <source>
        <strain evidence="3 4">M11/M66-122</strain>
    </source>
</reference>
<protein>
    <recommendedName>
        <fullName evidence="2">Erythromycin biosynthesis protein CIII-like C-terminal domain-containing protein</fullName>
    </recommendedName>
</protein>
<dbReference type="Pfam" id="PF06722">
    <property type="entry name" value="EryCIII-like_C"/>
    <property type="match status" value="1"/>
</dbReference>
<evidence type="ECO:0000256" key="1">
    <source>
        <dbReference type="ARBA" id="ARBA00022679"/>
    </source>
</evidence>
<organism evidence="3 4">
    <name type="scientific">Diatrype stigma</name>
    <dbReference type="NCBI Taxonomy" id="117547"/>
    <lineage>
        <taxon>Eukaryota</taxon>
        <taxon>Fungi</taxon>
        <taxon>Dikarya</taxon>
        <taxon>Ascomycota</taxon>
        <taxon>Pezizomycotina</taxon>
        <taxon>Sordariomycetes</taxon>
        <taxon>Xylariomycetidae</taxon>
        <taxon>Xylariales</taxon>
        <taxon>Diatrypaceae</taxon>
        <taxon>Diatrype</taxon>
    </lineage>
</organism>
<dbReference type="InterPro" id="IPR050426">
    <property type="entry name" value="Glycosyltransferase_28"/>
</dbReference>
<dbReference type="SUPFAM" id="SSF53756">
    <property type="entry name" value="UDP-Glycosyltransferase/glycogen phosphorylase"/>
    <property type="match status" value="1"/>
</dbReference>
<name>A0AAN9V0Y1_9PEZI</name>
<dbReference type="Gene3D" id="3.40.50.2000">
    <property type="entry name" value="Glycogen Phosphorylase B"/>
    <property type="match status" value="2"/>
</dbReference>
<evidence type="ECO:0000259" key="2">
    <source>
        <dbReference type="Pfam" id="PF06722"/>
    </source>
</evidence>
<keyword evidence="1" id="KW-0808">Transferase</keyword>
<proteinExistence type="predicted"/>
<comment type="caution">
    <text evidence="3">The sequence shown here is derived from an EMBL/GenBank/DDBJ whole genome shotgun (WGS) entry which is preliminary data.</text>
</comment>
<dbReference type="EMBL" id="JAKJXP020000004">
    <property type="protein sequence ID" value="KAK7756972.1"/>
    <property type="molecule type" value="Genomic_DNA"/>
</dbReference>
<sequence length="507" mass="56613">MGFVTWLKALMGHQEGYDPTQAVQGKNETILFLINPEYGSSSVHLATIQTILERYPNIQIHVASHPAAEERVRRLPLTQGNKEVQFHELPGRQYGTAISEGMGNFRKTAAHLLHPPGRRGADHFLTCIQVTSLPWSAEEHLAIFQKMLEIIKDVDPAVVVLDLSLRPGVDAARRMNRRHAFIAPNPLSDVFFAKQPAGKMFWKYPRMGTDFSFPVPWKDIPENIWLTVRLIYSAVRMSDMRAKIKFLRDNGALSSPGLHSPNVLWISQDMAPHAGIPLDYTPKGVISAGPIVLHSRPAIEQDYDLVQWLQRSPTVLINLGSHFRYSGERILIMAKAIGTFLKQVDMQVLWKLGPESPEDLNPATLSPIQRYIDNDTLRHVDWISVDTLSLLETGHVTGLVHHGGANSYYEAIFAGVPQVIIPMWFDLYNFAQLAEDVGVGVYATRGTAPQWTAKSLSDAFLRALDGRRESAVRLKETARAIGVLARENPGRHVAAREVVKLAQSEAS</sequence>
<dbReference type="CDD" id="cd03784">
    <property type="entry name" value="GT1_Gtf-like"/>
    <property type="match status" value="1"/>
</dbReference>
<dbReference type="InterPro" id="IPR010610">
    <property type="entry name" value="EryCIII-like_C"/>
</dbReference>
<dbReference type="InterPro" id="IPR002213">
    <property type="entry name" value="UDP_glucos_trans"/>
</dbReference>
<dbReference type="Proteomes" id="UP001320420">
    <property type="component" value="Unassembled WGS sequence"/>
</dbReference>
<evidence type="ECO:0000313" key="4">
    <source>
        <dbReference type="Proteomes" id="UP001320420"/>
    </source>
</evidence>
<feature type="domain" description="Erythromycin biosynthesis protein CIII-like C-terminal" evidence="2">
    <location>
        <begin position="375"/>
        <end position="477"/>
    </location>
</feature>
<evidence type="ECO:0000313" key="3">
    <source>
        <dbReference type="EMBL" id="KAK7756972.1"/>
    </source>
</evidence>
<dbReference type="AlphaFoldDB" id="A0AAN9V0Y1"/>
<dbReference type="PANTHER" id="PTHR48050">
    <property type="entry name" value="STEROL 3-BETA-GLUCOSYLTRANSFERASE"/>
    <property type="match status" value="1"/>
</dbReference>
<gene>
    <name evidence="3" type="ORF">SLS62_000988</name>
</gene>
<dbReference type="GO" id="GO:0008194">
    <property type="term" value="F:UDP-glycosyltransferase activity"/>
    <property type="evidence" value="ECO:0007669"/>
    <property type="project" value="InterPro"/>
</dbReference>
<accession>A0AAN9V0Y1</accession>